<accession>A0A1H5CJW2</accession>
<gene>
    <name evidence="1" type="ORF">SAMN05421553_3077</name>
</gene>
<dbReference type="EMBL" id="FNSC01000001">
    <property type="protein sequence ID" value="SED66728.1"/>
    <property type="molecule type" value="Genomic_DNA"/>
</dbReference>
<dbReference type="OrthoDB" id="9795573at2"/>
<sequence length="67" mass="7917">MGVIKRGNSKFWYIQFQHNGQTFIKSSKTTDKKIAEMIEADWRKKLILNEVVGIKDRADFDEILRMV</sequence>
<dbReference type="Proteomes" id="UP000242849">
    <property type="component" value="Unassembled WGS sequence"/>
</dbReference>
<evidence type="ECO:0000313" key="2">
    <source>
        <dbReference type="Proteomes" id="UP000242849"/>
    </source>
</evidence>
<evidence type="ECO:0000313" key="1">
    <source>
        <dbReference type="EMBL" id="SED66728.1"/>
    </source>
</evidence>
<dbReference type="AlphaFoldDB" id="A0A1H5CJW2"/>
<organism evidence="1 2">
    <name type="scientific">Pseudomonas anguilliseptica</name>
    <dbReference type="NCBI Taxonomy" id="53406"/>
    <lineage>
        <taxon>Bacteria</taxon>
        <taxon>Pseudomonadati</taxon>
        <taxon>Pseudomonadota</taxon>
        <taxon>Gammaproteobacteria</taxon>
        <taxon>Pseudomonadales</taxon>
        <taxon>Pseudomonadaceae</taxon>
        <taxon>Pseudomonas</taxon>
    </lineage>
</organism>
<reference evidence="2" key="1">
    <citation type="submission" date="2016-10" db="EMBL/GenBank/DDBJ databases">
        <authorList>
            <person name="Varghese N."/>
            <person name="Submissions S."/>
        </authorList>
    </citation>
    <scope>NUCLEOTIDE SEQUENCE [LARGE SCALE GENOMIC DNA]</scope>
    <source>
        <strain evidence="2">DSM 12111</strain>
    </source>
</reference>
<dbReference type="RefSeq" id="WP_139272679.1">
    <property type="nucleotide sequence ID" value="NZ_CP156749.1"/>
</dbReference>
<name>A0A1H5CJW2_PSEAG</name>
<keyword evidence="2" id="KW-1185">Reference proteome</keyword>
<protein>
    <submittedName>
        <fullName evidence="1">Uncharacterized protein</fullName>
    </submittedName>
</protein>
<proteinExistence type="predicted"/>